<feature type="compositionally biased region" description="Low complexity" evidence="2">
    <location>
        <begin position="341"/>
        <end position="352"/>
    </location>
</feature>
<dbReference type="GO" id="GO:0005525">
    <property type="term" value="F:GTP binding"/>
    <property type="evidence" value="ECO:0007669"/>
    <property type="project" value="InterPro"/>
</dbReference>
<feature type="region of interest" description="Disordered" evidence="2">
    <location>
        <begin position="1"/>
        <end position="208"/>
    </location>
</feature>
<dbReference type="InterPro" id="IPR027417">
    <property type="entry name" value="P-loop_NTPase"/>
</dbReference>
<dbReference type="InParanoid" id="A0A067N3N6"/>
<feature type="coiled-coil region" evidence="1">
    <location>
        <begin position="643"/>
        <end position="721"/>
    </location>
</feature>
<evidence type="ECO:0000313" key="4">
    <source>
        <dbReference type="EMBL" id="KDQ18742.1"/>
    </source>
</evidence>
<gene>
    <name evidence="4" type="ORF">BOTBODRAFT_154735</name>
</gene>
<reference evidence="5" key="1">
    <citation type="journal article" date="2014" name="Proc. Natl. Acad. Sci. U.S.A.">
        <title>Extensive sampling of basidiomycete genomes demonstrates inadequacy of the white-rot/brown-rot paradigm for wood decay fungi.</title>
        <authorList>
            <person name="Riley R."/>
            <person name="Salamov A.A."/>
            <person name="Brown D.W."/>
            <person name="Nagy L.G."/>
            <person name="Floudas D."/>
            <person name="Held B.W."/>
            <person name="Levasseur A."/>
            <person name="Lombard V."/>
            <person name="Morin E."/>
            <person name="Otillar R."/>
            <person name="Lindquist E.A."/>
            <person name="Sun H."/>
            <person name="LaButti K.M."/>
            <person name="Schmutz J."/>
            <person name="Jabbour D."/>
            <person name="Luo H."/>
            <person name="Baker S.E."/>
            <person name="Pisabarro A.G."/>
            <person name="Walton J.D."/>
            <person name="Blanchette R.A."/>
            <person name="Henrissat B."/>
            <person name="Martin F."/>
            <person name="Cullen D."/>
            <person name="Hibbett D.S."/>
            <person name="Grigoriev I.V."/>
        </authorList>
    </citation>
    <scope>NUCLEOTIDE SEQUENCE [LARGE SCALE GENOMIC DNA]</scope>
    <source>
        <strain evidence="5">FD-172 SS1</strain>
    </source>
</reference>
<feature type="compositionally biased region" description="Polar residues" evidence="2">
    <location>
        <begin position="1"/>
        <end position="24"/>
    </location>
</feature>
<keyword evidence="1" id="KW-0175">Coiled coil</keyword>
<evidence type="ECO:0000259" key="3">
    <source>
        <dbReference type="Pfam" id="PF01926"/>
    </source>
</evidence>
<dbReference type="SUPFAM" id="SSF52540">
    <property type="entry name" value="P-loop containing nucleoside triphosphate hydrolases"/>
    <property type="match status" value="1"/>
</dbReference>
<dbReference type="AlphaFoldDB" id="A0A067N3N6"/>
<evidence type="ECO:0000256" key="1">
    <source>
        <dbReference type="SAM" id="Coils"/>
    </source>
</evidence>
<protein>
    <recommendedName>
        <fullName evidence="3">G domain-containing protein</fullName>
    </recommendedName>
</protein>
<feature type="compositionally biased region" description="Polar residues" evidence="2">
    <location>
        <begin position="139"/>
        <end position="152"/>
    </location>
</feature>
<feature type="compositionally biased region" description="Low complexity" evidence="2">
    <location>
        <begin position="323"/>
        <end position="334"/>
    </location>
</feature>
<feature type="domain" description="G" evidence="3">
    <location>
        <begin position="438"/>
        <end position="498"/>
    </location>
</feature>
<proteinExistence type="predicted"/>
<organism evidence="4 5">
    <name type="scientific">Botryobasidium botryosum (strain FD-172 SS1)</name>
    <dbReference type="NCBI Taxonomy" id="930990"/>
    <lineage>
        <taxon>Eukaryota</taxon>
        <taxon>Fungi</taxon>
        <taxon>Dikarya</taxon>
        <taxon>Basidiomycota</taxon>
        <taxon>Agaricomycotina</taxon>
        <taxon>Agaricomycetes</taxon>
        <taxon>Cantharellales</taxon>
        <taxon>Botryobasidiaceae</taxon>
        <taxon>Botryobasidium</taxon>
    </lineage>
</organism>
<keyword evidence="5" id="KW-1185">Reference proteome</keyword>
<dbReference type="Gene3D" id="3.40.50.300">
    <property type="entry name" value="P-loop containing nucleotide triphosphate hydrolases"/>
    <property type="match status" value="1"/>
</dbReference>
<sequence length="751" mass="80951">MNRTKGLLSRNNSQFARSASPTSDSDADRSPADKPSPVRQGSGSWRRRIQAVNAFQRTTSTSSVTTSVDSPGTETISKSPLSQSPISSLAGPDSTIAADSTDNMSTGSTQVESAVPPAMRADSARSRLKSIVSIKRKSSTSSLVKAATTGSETPDRRGSMDISPVDAHDDKEGPTSSPSSMRSDSPLGRPDFRSRLKSVASIKRKPSLASITKVNAVSAVASTTADNASFDAGDSKEALSTSPAPESKIPTSLRSRLKSVASLKRKGSVHSIASAAAEPPLPDLPKTEAPSAPPPVAPVAESPAPPAPSAESPLPDIPKPDVAPDVSAAPVAEPEVPPAPVEQETVAAEAPEMPAERKQVEVEKEPEVKPADRIEDVVVAPIQFPVLDSTPPPSALAPEAKDAGEETESESSGEEEVKFVNILPVYPEPVVEQDEILIAVMGSTGVGKSSFINVVGDGKLSVGHGLKSHTTTPQETAFVLDGRRVRLIDTPGFNDTTLSDAEILRTVANSFNYVYLGGRRFTGIIYVHRISDNRVGGSSLNNLKMCQALCGEQAFRNLVFCTTFWDQVSPAVGEAREKELKEDYWADMLTHGASVHRHDRNGDTARDIVRKMFDFSPLVLTIQTELLDEGKALMDTTAGAQVNEQLRIIEEKRLAELKKLEEQMQKAIEESDTAGQRALESDRQRYLDQLKRVEDDRRVLTEDSLQETTRLERRVEALEHRQSQPASWFDVISTRWVPSFFWGSSTPVHAT</sequence>
<evidence type="ECO:0000256" key="2">
    <source>
        <dbReference type="SAM" id="MobiDB-lite"/>
    </source>
</evidence>
<feature type="compositionally biased region" description="Low complexity" evidence="2">
    <location>
        <begin position="58"/>
        <end position="89"/>
    </location>
</feature>
<feature type="region of interest" description="Disordered" evidence="2">
    <location>
        <begin position="224"/>
        <end position="368"/>
    </location>
</feature>
<feature type="compositionally biased region" description="Basic and acidic residues" evidence="2">
    <location>
        <begin position="354"/>
        <end position="368"/>
    </location>
</feature>
<dbReference type="InterPro" id="IPR006073">
    <property type="entry name" value="GTP-bd"/>
</dbReference>
<feature type="compositionally biased region" description="Low complexity" evidence="2">
    <location>
        <begin position="174"/>
        <end position="186"/>
    </location>
</feature>
<feature type="compositionally biased region" description="Acidic residues" evidence="2">
    <location>
        <begin position="405"/>
        <end position="414"/>
    </location>
</feature>
<feature type="compositionally biased region" description="Polar residues" evidence="2">
    <location>
        <begin position="238"/>
        <end position="254"/>
    </location>
</feature>
<name>A0A067N3N6_BOTB1</name>
<dbReference type="STRING" id="930990.A0A067N3N6"/>
<dbReference type="Proteomes" id="UP000027195">
    <property type="component" value="Unassembled WGS sequence"/>
</dbReference>
<feature type="compositionally biased region" description="Polar residues" evidence="2">
    <location>
        <begin position="97"/>
        <end position="112"/>
    </location>
</feature>
<feature type="region of interest" description="Disordered" evidence="2">
    <location>
        <begin position="385"/>
        <end position="416"/>
    </location>
</feature>
<feature type="compositionally biased region" description="Pro residues" evidence="2">
    <location>
        <begin position="291"/>
        <end position="308"/>
    </location>
</feature>
<accession>A0A067N3N6</accession>
<dbReference type="Pfam" id="PF01926">
    <property type="entry name" value="MMR_HSR1"/>
    <property type="match status" value="1"/>
</dbReference>
<evidence type="ECO:0000313" key="5">
    <source>
        <dbReference type="Proteomes" id="UP000027195"/>
    </source>
</evidence>
<dbReference type="EMBL" id="KL198021">
    <property type="protein sequence ID" value="KDQ18742.1"/>
    <property type="molecule type" value="Genomic_DNA"/>
</dbReference>
<dbReference type="HOGENOM" id="CLU_370447_0_0_1"/>
<dbReference type="OrthoDB" id="8954335at2759"/>